<dbReference type="AlphaFoldDB" id="A0AAI9E9L1"/>
<dbReference type="InterPro" id="IPR001810">
    <property type="entry name" value="F-box_dom"/>
</dbReference>
<feature type="domain" description="F-box" evidence="2">
    <location>
        <begin position="50"/>
        <end position="96"/>
    </location>
</feature>
<evidence type="ECO:0000256" key="1">
    <source>
        <dbReference type="SAM" id="MobiDB-lite"/>
    </source>
</evidence>
<evidence type="ECO:0000259" key="2">
    <source>
        <dbReference type="PROSITE" id="PS50181"/>
    </source>
</evidence>
<dbReference type="EMBL" id="CAVMBE010000015">
    <property type="protein sequence ID" value="CAK3945229.1"/>
    <property type="molecule type" value="Genomic_DNA"/>
</dbReference>
<dbReference type="PROSITE" id="PS50181">
    <property type="entry name" value="FBOX"/>
    <property type="match status" value="1"/>
</dbReference>
<gene>
    <name evidence="3" type="ORF">LECACI_7A003173</name>
</gene>
<dbReference type="InterPro" id="IPR036047">
    <property type="entry name" value="F-box-like_dom_sf"/>
</dbReference>
<keyword evidence="4" id="KW-1185">Reference proteome</keyword>
<sequence>MSSTSVSSPSLADLTYARPNLKDNTLNEQELDRLCPLDFGKHDLEPRKDLGGLERLPYELIAEILALLDLRSLFDFRRVNQRAMQAIDALPQLKQILKYNVTLVRAMLSVEVGSRYSCTELLDTLKARDCRHCGDFAGYIDVLQCKRVCFLCFSQEQKDYLPLTAAQACQKFGIDRSRLLNLSHMKAVPGRYSPNDKLCRKRSVLYDPESAQQAGTAWHGSQEAMRKAAADHLAQKVLEYENRMEEYLSGVIQSKPRRPTGSPEEHDGRSSNPRRYMAIVRAPSLAEGISISGFHCTGCQREYRSRPLHWRRKYTDETFRTHIQQGGVIRDGRHEP</sequence>
<reference evidence="3" key="1">
    <citation type="submission" date="2023-11" db="EMBL/GenBank/DDBJ databases">
        <authorList>
            <person name="Alioto T."/>
            <person name="Alioto T."/>
            <person name="Gomez Garrido J."/>
        </authorList>
    </citation>
    <scope>NUCLEOTIDE SEQUENCE</scope>
</reference>
<dbReference type="Proteomes" id="UP001296104">
    <property type="component" value="Unassembled WGS sequence"/>
</dbReference>
<accession>A0AAI9E9L1</accession>
<dbReference type="SUPFAM" id="SSF81383">
    <property type="entry name" value="F-box domain"/>
    <property type="match status" value="1"/>
</dbReference>
<comment type="caution">
    <text evidence="3">The sequence shown here is derived from an EMBL/GenBank/DDBJ whole genome shotgun (WGS) entry which is preliminary data.</text>
</comment>
<feature type="region of interest" description="Disordered" evidence="1">
    <location>
        <begin position="250"/>
        <end position="274"/>
    </location>
</feature>
<proteinExistence type="predicted"/>
<protein>
    <submittedName>
        <fullName evidence="3">Cyclin-like F-box</fullName>
    </submittedName>
</protein>
<dbReference type="Pfam" id="PF00646">
    <property type="entry name" value="F-box"/>
    <property type="match status" value="1"/>
</dbReference>
<evidence type="ECO:0000313" key="4">
    <source>
        <dbReference type="Proteomes" id="UP001296104"/>
    </source>
</evidence>
<evidence type="ECO:0000313" key="3">
    <source>
        <dbReference type="EMBL" id="CAK3945229.1"/>
    </source>
</evidence>
<name>A0AAI9E9L1_9PEZI</name>
<organism evidence="3 4">
    <name type="scientific">Lecanosticta acicola</name>
    <dbReference type="NCBI Taxonomy" id="111012"/>
    <lineage>
        <taxon>Eukaryota</taxon>
        <taxon>Fungi</taxon>
        <taxon>Dikarya</taxon>
        <taxon>Ascomycota</taxon>
        <taxon>Pezizomycotina</taxon>
        <taxon>Dothideomycetes</taxon>
        <taxon>Dothideomycetidae</taxon>
        <taxon>Mycosphaerellales</taxon>
        <taxon>Mycosphaerellaceae</taxon>
        <taxon>Lecanosticta</taxon>
    </lineage>
</organism>